<proteinExistence type="predicted"/>
<name>A0AAP2E243_9BACT</name>
<dbReference type="InterPro" id="IPR053830">
    <property type="entry name" value="DUF6922"/>
</dbReference>
<gene>
    <name evidence="2" type="ORF">KK062_20385</name>
</gene>
<feature type="domain" description="DUF6922" evidence="1">
    <location>
        <begin position="14"/>
        <end position="66"/>
    </location>
</feature>
<evidence type="ECO:0000313" key="3">
    <source>
        <dbReference type="Proteomes" id="UP001319080"/>
    </source>
</evidence>
<organism evidence="2 3">
    <name type="scientific">Dawidia cretensis</name>
    <dbReference type="NCBI Taxonomy" id="2782350"/>
    <lineage>
        <taxon>Bacteria</taxon>
        <taxon>Pseudomonadati</taxon>
        <taxon>Bacteroidota</taxon>
        <taxon>Cytophagia</taxon>
        <taxon>Cytophagales</taxon>
        <taxon>Chryseotaleaceae</taxon>
        <taxon>Dawidia</taxon>
    </lineage>
</organism>
<dbReference type="EMBL" id="JAHESE010000024">
    <property type="protein sequence ID" value="MBT1710613.1"/>
    <property type="molecule type" value="Genomic_DNA"/>
</dbReference>
<reference evidence="2 3" key="1">
    <citation type="submission" date="2021-05" db="EMBL/GenBank/DDBJ databases">
        <title>A Polyphasic approach of four new species of the genus Ohtaekwangia: Ohtaekwangia histidinii sp. nov., Ohtaekwangia cretensis sp. nov., Ohtaekwangia indiensis sp. nov., Ohtaekwangia reichenbachii sp. nov. from diverse environment.</title>
        <authorList>
            <person name="Octaviana S."/>
        </authorList>
    </citation>
    <scope>NUCLEOTIDE SEQUENCE [LARGE SCALE GENOMIC DNA]</scope>
    <source>
        <strain evidence="2 3">PWU5</strain>
    </source>
</reference>
<protein>
    <recommendedName>
        <fullName evidence="1">DUF6922 domain-containing protein</fullName>
    </recommendedName>
</protein>
<keyword evidence="3" id="KW-1185">Reference proteome</keyword>
<evidence type="ECO:0000313" key="2">
    <source>
        <dbReference type="EMBL" id="MBT1710613.1"/>
    </source>
</evidence>
<dbReference type="AlphaFoldDB" id="A0AAP2E243"/>
<evidence type="ECO:0000259" key="1">
    <source>
        <dbReference type="Pfam" id="PF21956"/>
    </source>
</evidence>
<dbReference type="Proteomes" id="UP001319080">
    <property type="component" value="Unassembled WGS sequence"/>
</dbReference>
<dbReference type="RefSeq" id="WP_254086188.1">
    <property type="nucleotide sequence ID" value="NZ_JAHESE010000024.1"/>
</dbReference>
<dbReference type="Pfam" id="PF21956">
    <property type="entry name" value="DUF6922"/>
    <property type="match status" value="1"/>
</dbReference>
<comment type="caution">
    <text evidence="2">The sequence shown here is derived from an EMBL/GenBank/DDBJ whole genome shotgun (WGS) entry which is preliminary data.</text>
</comment>
<sequence length="92" mass="10672">MSGNATLKTPLTERKELFWDISPERVDAALRENDDWAIVRIFEYGKIADIFAAIEFYGHQKIVSVLSNQKLKPTGRVMAYLFLNVDPEHRYL</sequence>
<accession>A0AAP2E243</accession>